<feature type="compositionally biased region" description="Polar residues" evidence="1">
    <location>
        <begin position="35"/>
        <end position="45"/>
    </location>
</feature>
<feature type="compositionally biased region" description="Basic and acidic residues" evidence="1">
    <location>
        <begin position="106"/>
        <end position="118"/>
    </location>
</feature>
<organism evidence="2 3">
    <name type="scientific">Fusarium phyllophilum</name>
    <dbReference type="NCBI Taxonomy" id="47803"/>
    <lineage>
        <taxon>Eukaryota</taxon>
        <taxon>Fungi</taxon>
        <taxon>Dikarya</taxon>
        <taxon>Ascomycota</taxon>
        <taxon>Pezizomycotina</taxon>
        <taxon>Sordariomycetes</taxon>
        <taxon>Hypocreomycetidae</taxon>
        <taxon>Hypocreales</taxon>
        <taxon>Nectriaceae</taxon>
        <taxon>Fusarium</taxon>
        <taxon>Fusarium fujikuroi species complex</taxon>
    </lineage>
</organism>
<keyword evidence="3" id="KW-1185">Reference proteome</keyword>
<gene>
    <name evidence="2" type="ORF">FPHYL_205</name>
</gene>
<proteinExistence type="predicted"/>
<dbReference type="AlphaFoldDB" id="A0A8H5KD53"/>
<feature type="region of interest" description="Disordered" evidence="1">
    <location>
        <begin position="1"/>
        <end position="118"/>
    </location>
</feature>
<accession>A0A8H5KD53</accession>
<feature type="compositionally biased region" description="Polar residues" evidence="1">
    <location>
        <begin position="73"/>
        <end position="99"/>
    </location>
</feature>
<dbReference type="OrthoDB" id="10333488at2759"/>
<evidence type="ECO:0000313" key="3">
    <source>
        <dbReference type="Proteomes" id="UP000582016"/>
    </source>
</evidence>
<name>A0A8H5KD53_9HYPO</name>
<dbReference type="Proteomes" id="UP000582016">
    <property type="component" value="Unassembled WGS sequence"/>
</dbReference>
<protein>
    <submittedName>
        <fullName evidence="2">Uncharacterized protein</fullName>
    </submittedName>
</protein>
<evidence type="ECO:0000313" key="2">
    <source>
        <dbReference type="EMBL" id="KAF5571722.1"/>
    </source>
</evidence>
<dbReference type="EMBL" id="JAAOAQ010000007">
    <property type="protein sequence ID" value="KAF5571722.1"/>
    <property type="molecule type" value="Genomic_DNA"/>
</dbReference>
<comment type="caution">
    <text evidence="2">The sequence shown here is derived from an EMBL/GenBank/DDBJ whole genome shotgun (WGS) entry which is preliminary data.</text>
</comment>
<evidence type="ECO:0000256" key="1">
    <source>
        <dbReference type="SAM" id="MobiDB-lite"/>
    </source>
</evidence>
<reference evidence="2 3" key="1">
    <citation type="submission" date="2020-05" db="EMBL/GenBank/DDBJ databases">
        <title>Identification and distribution of gene clusters putatively required for synthesis of sphingolipid metabolism inhibitors in phylogenetically diverse species of the filamentous fungus Fusarium.</title>
        <authorList>
            <person name="Kim H.-S."/>
            <person name="Busman M."/>
            <person name="Brown D.W."/>
            <person name="Divon H."/>
            <person name="Uhlig S."/>
            <person name="Proctor R.H."/>
        </authorList>
    </citation>
    <scope>NUCLEOTIDE SEQUENCE [LARGE SCALE GENOMIC DNA]</scope>
    <source>
        <strain evidence="2 3">NRRL 13617</strain>
    </source>
</reference>
<sequence length="118" mass="13389">MDGSADALIARVQPYPRPPPKANRPRANRHPWSVPDTSDFYNHQTRCACDEDDHGPTTIDKSPAMNDPPSKLTPATQVPFTNERTNDQTARATERPTTTVDDDDHETQRRLDHDRLRC</sequence>